<protein>
    <submittedName>
        <fullName evidence="1">Uncharacterized protein</fullName>
    </submittedName>
</protein>
<proteinExistence type="predicted"/>
<accession>A0ABS4A770</accession>
<keyword evidence="2" id="KW-1185">Reference proteome</keyword>
<evidence type="ECO:0000313" key="2">
    <source>
        <dbReference type="Proteomes" id="UP000669317"/>
    </source>
</evidence>
<dbReference type="RefSeq" id="WP_209296645.1">
    <property type="nucleotide sequence ID" value="NZ_JAGIKT010000124.1"/>
</dbReference>
<dbReference type="EMBL" id="JAGIKT010000124">
    <property type="protein sequence ID" value="MBP0116268.1"/>
    <property type="molecule type" value="Genomic_DNA"/>
</dbReference>
<reference evidence="1 2" key="1">
    <citation type="submission" date="2021-03" db="EMBL/GenBank/DDBJ databases">
        <title>Genome Sequence of Bradyrhizobium vignae strain ISRA400.</title>
        <authorList>
            <person name="Tisa L.S."/>
            <person name="Svistoonoff S."/>
            <person name="Hocher V."/>
            <person name="Fall S."/>
            <person name="Zaiya A."/>
            <person name="Naing D."/>
            <person name="Niang N."/>
            <person name="Diouf A."/>
            <person name="Dasylva M.C."/>
            <person name="Toure O."/>
            <person name="Gueye M."/>
            <person name="Gully D."/>
            <person name="Tisseyre P."/>
            <person name="Simpson S."/>
            <person name="Morris K."/>
            <person name="Thomas W.K."/>
        </authorList>
    </citation>
    <scope>NUCLEOTIDE SEQUENCE [LARGE SCALE GENOMIC DNA]</scope>
    <source>
        <strain evidence="1 2">ISRA400</strain>
    </source>
</reference>
<organism evidence="1 2">
    <name type="scientific">Bradyrhizobium vignae</name>
    <dbReference type="NCBI Taxonomy" id="1549949"/>
    <lineage>
        <taxon>Bacteria</taxon>
        <taxon>Pseudomonadati</taxon>
        <taxon>Pseudomonadota</taxon>
        <taxon>Alphaproteobacteria</taxon>
        <taxon>Hyphomicrobiales</taxon>
        <taxon>Nitrobacteraceae</taxon>
        <taxon>Bradyrhizobium</taxon>
    </lineage>
</organism>
<evidence type="ECO:0000313" key="1">
    <source>
        <dbReference type="EMBL" id="MBP0116268.1"/>
    </source>
</evidence>
<dbReference type="Proteomes" id="UP000669317">
    <property type="component" value="Unassembled WGS sequence"/>
</dbReference>
<comment type="caution">
    <text evidence="1">The sequence shown here is derived from an EMBL/GenBank/DDBJ whole genome shotgun (WGS) entry which is preliminary data.</text>
</comment>
<gene>
    <name evidence="1" type="ORF">JWS04_35480</name>
</gene>
<name>A0ABS4A770_9BRAD</name>
<sequence length="98" mass="11004">MELFRFGNSYTRKARTDFISVDSSDADAKLVQMNFFNFGRGYERTSDFGVILRWADIEDAIKAFSDMGHPDAIKLRNAVNLASAAEEAGWRADTSKSN</sequence>